<accession>A0AB39BKE0</accession>
<proteinExistence type="predicted"/>
<protein>
    <recommendedName>
        <fullName evidence="2">Protein-L-isoaspartate carboxylmethyltransferase</fullName>
    </recommendedName>
</protein>
<sequence>MPFRTKELLEEWVAEFEPETGGTIDIDVLRHDDGPGSDTGLIVVRLGRATTDVYLQPVRAGEACWEVHFNAREEHLVLDPAGVAELARELDKAVALCDFLARKSADHIASH</sequence>
<evidence type="ECO:0000313" key="1">
    <source>
        <dbReference type="EMBL" id="XDI06648.1"/>
    </source>
</evidence>
<dbReference type="AlphaFoldDB" id="A0AB39BKE0"/>
<dbReference type="EMBL" id="CP162511">
    <property type="protein sequence ID" value="XDI06648.1"/>
    <property type="molecule type" value="Genomic_DNA"/>
</dbReference>
<reference evidence="1" key="1">
    <citation type="submission" date="2024-05" db="EMBL/GenBank/DDBJ databases">
        <title>Herbiconiux sp. A18JL235.</title>
        <authorList>
            <person name="Zhang G."/>
        </authorList>
    </citation>
    <scope>NUCLEOTIDE SEQUENCE</scope>
    <source>
        <strain evidence="1">A18JL235</strain>
    </source>
</reference>
<organism evidence="1">
    <name type="scientific">Herbiconiux sp. A18JL235</name>
    <dbReference type="NCBI Taxonomy" id="3152363"/>
    <lineage>
        <taxon>Bacteria</taxon>
        <taxon>Bacillati</taxon>
        <taxon>Actinomycetota</taxon>
        <taxon>Actinomycetes</taxon>
        <taxon>Micrococcales</taxon>
        <taxon>Microbacteriaceae</taxon>
        <taxon>Herbiconiux</taxon>
    </lineage>
</organism>
<dbReference type="RefSeq" id="WP_368499027.1">
    <property type="nucleotide sequence ID" value="NZ_CP162511.1"/>
</dbReference>
<gene>
    <name evidence="1" type="ORF">ABFY20_05980</name>
</gene>
<evidence type="ECO:0008006" key="2">
    <source>
        <dbReference type="Google" id="ProtNLM"/>
    </source>
</evidence>
<name>A0AB39BKE0_9MICO</name>